<keyword evidence="2" id="KW-0812">Transmembrane</keyword>
<protein>
    <recommendedName>
        <fullName evidence="5">WW domain-containing protein</fullName>
    </recommendedName>
</protein>
<reference evidence="3 4" key="1">
    <citation type="submission" date="2015-04" db="EMBL/GenBank/DDBJ databases">
        <title>Complete genome sequence of Schizopora paradoxa KUC8140, a cosmopolitan wood degrader in East Asia.</title>
        <authorList>
            <consortium name="DOE Joint Genome Institute"/>
            <person name="Min B."/>
            <person name="Park H."/>
            <person name="Jang Y."/>
            <person name="Kim J.-J."/>
            <person name="Kim K.H."/>
            <person name="Pangilinan J."/>
            <person name="Lipzen A."/>
            <person name="Riley R."/>
            <person name="Grigoriev I.V."/>
            <person name="Spatafora J.W."/>
            <person name="Choi I.-G."/>
        </authorList>
    </citation>
    <scope>NUCLEOTIDE SEQUENCE [LARGE SCALE GENOMIC DNA]</scope>
    <source>
        <strain evidence="3 4">KUC8140</strain>
    </source>
</reference>
<feature type="transmembrane region" description="Helical" evidence="2">
    <location>
        <begin position="486"/>
        <end position="510"/>
    </location>
</feature>
<evidence type="ECO:0008006" key="5">
    <source>
        <dbReference type="Google" id="ProtNLM"/>
    </source>
</evidence>
<sequence length="608" mass="68863">MSTKSMRSNKSSTSPAAPESVGIDRSTQDEDPVPAFPEDIFSELDANVHSASSSRSSSSRVEVESPDDLNHSNVPLSCTWPSRTKRYSRDIKIRPFENAEWKFQPYKSIYDWDDEAIPKQWEFKAHPEGQPYYRSYRGSNLYLTEADVSNSEIFGGIEHAVRTLQNRLRVDNFEEGAEVLLEWSDGKEWSYYMVLHDRRIIFWVHPCDCSWLADDIGGVKSKKHLKQRFEVEYWNHVERFPHHIPLSQNVICELLGVLSYNTVGSITAPRESIYSFSAEEMKVLRDIVHTLDGLKNSRGSDVPEEEEMDSIQEINSFVTSSLARLMALIGYERFANFHGEHGARLSRLQSIRPSNRKRTLMMTVLSPTLFFAPDIHLKNIEEVWIDQMVLQEPWKEFIANLVREWEGFVLYSTVLLNANVAFLAIPVVAGQDGTLATPAEIASQVSMITSVGSIIIGLLLSRHHQLKDKSAEEAARYMGDKGLQTLAILYSLPYALLMWSMVTFVLSIAITCFDVRGVSQRVITGVIWLFICLLIGWAVVTGWMDSASTREEDKSPLPHSQSVEGLSVSIRAKIGGLMDRRTPRRSDSEIEKNGSIRLKTMSGSNLEV</sequence>
<name>A0A0H2S503_9AGAM</name>
<dbReference type="EMBL" id="KQ085887">
    <property type="protein sequence ID" value="KLO19302.1"/>
    <property type="molecule type" value="Genomic_DNA"/>
</dbReference>
<gene>
    <name evidence="3" type="ORF">SCHPADRAFT_898879</name>
</gene>
<feature type="transmembrane region" description="Helical" evidence="2">
    <location>
        <begin position="522"/>
        <end position="544"/>
    </location>
</feature>
<feature type="transmembrane region" description="Helical" evidence="2">
    <location>
        <begin position="408"/>
        <end position="429"/>
    </location>
</feature>
<organism evidence="3 4">
    <name type="scientific">Schizopora paradoxa</name>
    <dbReference type="NCBI Taxonomy" id="27342"/>
    <lineage>
        <taxon>Eukaryota</taxon>
        <taxon>Fungi</taxon>
        <taxon>Dikarya</taxon>
        <taxon>Basidiomycota</taxon>
        <taxon>Agaricomycotina</taxon>
        <taxon>Agaricomycetes</taxon>
        <taxon>Hymenochaetales</taxon>
        <taxon>Schizoporaceae</taxon>
        <taxon>Schizopora</taxon>
    </lineage>
</organism>
<feature type="region of interest" description="Disordered" evidence="1">
    <location>
        <begin position="1"/>
        <end position="75"/>
    </location>
</feature>
<keyword evidence="4" id="KW-1185">Reference proteome</keyword>
<accession>A0A0H2S503</accession>
<keyword evidence="2" id="KW-0472">Membrane</keyword>
<dbReference type="Proteomes" id="UP000053477">
    <property type="component" value="Unassembled WGS sequence"/>
</dbReference>
<feature type="compositionally biased region" description="Polar residues" evidence="1">
    <location>
        <begin position="1"/>
        <end position="15"/>
    </location>
</feature>
<dbReference type="InParanoid" id="A0A0H2S503"/>
<keyword evidence="2" id="KW-1133">Transmembrane helix</keyword>
<evidence type="ECO:0000313" key="3">
    <source>
        <dbReference type="EMBL" id="KLO19302.1"/>
    </source>
</evidence>
<dbReference type="AlphaFoldDB" id="A0A0H2S503"/>
<proteinExistence type="predicted"/>
<evidence type="ECO:0000256" key="1">
    <source>
        <dbReference type="SAM" id="MobiDB-lite"/>
    </source>
</evidence>
<dbReference type="OrthoDB" id="2657661at2759"/>
<evidence type="ECO:0000313" key="4">
    <source>
        <dbReference type="Proteomes" id="UP000053477"/>
    </source>
</evidence>
<evidence type="ECO:0000256" key="2">
    <source>
        <dbReference type="SAM" id="Phobius"/>
    </source>
</evidence>
<feature type="transmembrane region" description="Helical" evidence="2">
    <location>
        <begin position="441"/>
        <end position="460"/>
    </location>
</feature>